<dbReference type="InterPro" id="IPR036390">
    <property type="entry name" value="WH_DNA-bd_sf"/>
</dbReference>
<name>A0A0P1H6K5_9RHOB</name>
<dbReference type="STRING" id="1396826.PHA8399_00657"/>
<evidence type="ECO:0000313" key="6">
    <source>
        <dbReference type="EMBL" id="CUH98543.1"/>
    </source>
</evidence>
<protein>
    <submittedName>
        <fullName evidence="6">Gcv operon activator</fullName>
    </submittedName>
</protein>
<accession>A0A0P1H6K5</accession>
<dbReference type="RefSeq" id="WP_058284760.1">
    <property type="nucleotide sequence ID" value="NZ_CYSR01000009.1"/>
</dbReference>
<evidence type="ECO:0000256" key="4">
    <source>
        <dbReference type="ARBA" id="ARBA00023163"/>
    </source>
</evidence>
<dbReference type="GO" id="GO:0043565">
    <property type="term" value="F:sequence-specific DNA binding"/>
    <property type="evidence" value="ECO:0007669"/>
    <property type="project" value="TreeGrafter"/>
</dbReference>
<dbReference type="PANTHER" id="PTHR30537:SF74">
    <property type="entry name" value="HTH-TYPE TRANSCRIPTIONAL REGULATOR TRPI"/>
    <property type="match status" value="1"/>
</dbReference>
<evidence type="ECO:0000313" key="7">
    <source>
        <dbReference type="Proteomes" id="UP000051326"/>
    </source>
</evidence>
<reference evidence="6 7" key="1">
    <citation type="submission" date="2015-09" db="EMBL/GenBank/DDBJ databases">
        <authorList>
            <consortium name="Swine Surveillance"/>
        </authorList>
    </citation>
    <scope>NUCLEOTIDE SEQUENCE [LARGE SCALE GENOMIC DNA]</scope>
    <source>
        <strain evidence="6 7">CECT 8399</strain>
    </source>
</reference>
<keyword evidence="2" id="KW-0805">Transcription regulation</keyword>
<evidence type="ECO:0000256" key="1">
    <source>
        <dbReference type="ARBA" id="ARBA00009437"/>
    </source>
</evidence>
<dbReference type="InterPro" id="IPR005119">
    <property type="entry name" value="LysR_subst-bd"/>
</dbReference>
<dbReference type="SUPFAM" id="SSF53850">
    <property type="entry name" value="Periplasmic binding protein-like II"/>
    <property type="match status" value="1"/>
</dbReference>
<feature type="domain" description="HTH lysR-type" evidence="5">
    <location>
        <begin position="7"/>
        <end position="62"/>
    </location>
</feature>
<dbReference type="FunFam" id="1.10.10.10:FF:000001">
    <property type="entry name" value="LysR family transcriptional regulator"/>
    <property type="match status" value="1"/>
</dbReference>
<dbReference type="Pfam" id="PF03466">
    <property type="entry name" value="LysR_substrate"/>
    <property type="match status" value="1"/>
</dbReference>
<proteinExistence type="inferred from homology"/>
<gene>
    <name evidence="6" type="primary">gcvA_5</name>
    <name evidence="6" type="ORF">PHA8399_00657</name>
</gene>
<evidence type="ECO:0000256" key="3">
    <source>
        <dbReference type="ARBA" id="ARBA00023125"/>
    </source>
</evidence>
<dbReference type="InterPro" id="IPR036388">
    <property type="entry name" value="WH-like_DNA-bd_sf"/>
</dbReference>
<keyword evidence="3" id="KW-0238">DNA-binding</keyword>
<comment type="similarity">
    <text evidence="1">Belongs to the LysR transcriptional regulatory family.</text>
</comment>
<dbReference type="InterPro" id="IPR000847">
    <property type="entry name" value="LysR_HTH_N"/>
</dbReference>
<evidence type="ECO:0000256" key="2">
    <source>
        <dbReference type="ARBA" id="ARBA00023015"/>
    </source>
</evidence>
<sequence length="295" mass="32684">MKNLPHLTFLRSFEAAARYLSFTSAADELNCTQSAVSNHVRSLEEFIGRPLFVRHPRSLSLTDVGEAYLPSVRHALQEIDSATQLLISQSHKREVVISCPVSLAEKWLIGVVDGFTKAHPDIDLTIHSTIWVDVETNVSDISITINHVDDVMGPAVKLWDEKLALVCAPDYRAGGEVLTRPEQLAEAKLIHILGRPVYWERIAKHFGLTGIEHKGGLQTNSSNMGLEFAANALGCVVLPKSLVRQQVASGRLVEPFAFDLDCPWTYFATFKDKAATPSAKHFKTWLLKAAAEMEL</sequence>
<dbReference type="GO" id="GO:0003700">
    <property type="term" value="F:DNA-binding transcription factor activity"/>
    <property type="evidence" value="ECO:0007669"/>
    <property type="project" value="InterPro"/>
</dbReference>
<dbReference type="PROSITE" id="PS50931">
    <property type="entry name" value="HTH_LYSR"/>
    <property type="match status" value="1"/>
</dbReference>
<dbReference type="GO" id="GO:0006351">
    <property type="term" value="P:DNA-templated transcription"/>
    <property type="evidence" value="ECO:0007669"/>
    <property type="project" value="TreeGrafter"/>
</dbReference>
<keyword evidence="4" id="KW-0804">Transcription</keyword>
<dbReference type="PANTHER" id="PTHR30537">
    <property type="entry name" value="HTH-TYPE TRANSCRIPTIONAL REGULATOR"/>
    <property type="match status" value="1"/>
</dbReference>
<dbReference type="Pfam" id="PF00126">
    <property type="entry name" value="HTH_1"/>
    <property type="match status" value="1"/>
</dbReference>
<dbReference type="PRINTS" id="PR00039">
    <property type="entry name" value="HTHLYSR"/>
</dbReference>
<evidence type="ECO:0000259" key="5">
    <source>
        <dbReference type="PROSITE" id="PS50931"/>
    </source>
</evidence>
<dbReference type="Proteomes" id="UP000051326">
    <property type="component" value="Unassembled WGS sequence"/>
</dbReference>
<dbReference type="SUPFAM" id="SSF46785">
    <property type="entry name" value="Winged helix' DNA-binding domain"/>
    <property type="match status" value="1"/>
</dbReference>
<dbReference type="InterPro" id="IPR058163">
    <property type="entry name" value="LysR-type_TF_proteobact-type"/>
</dbReference>
<organism evidence="6 7">
    <name type="scientific">Leisingera aquaemixtae</name>
    <dbReference type="NCBI Taxonomy" id="1396826"/>
    <lineage>
        <taxon>Bacteria</taxon>
        <taxon>Pseudomonadati</taxon>
        <taxon>Pseudomonadota</taxon>
        <taxon>Alphaproteobacteria</taxon>
        <taxon>Rhodobacterales</taxon>
        <taxon>Roseobacteraceae</taxon>
        <taxon>Leisingera</taxon>
    </lineage>
</organism>
<dbReference type="AlphaFoldDB" id="A0A0P1H6K5"/>
<dbReference type="Gene3D" id="1.10.10.10">
    <property type="entry name" value="Winged helix-like DNA-binding domain superfamily/Winged helix DNA-binding domain"/>
    <property type="match status" value="1"/>
</dbReference>
<dbReference type="EMBL" id="CYSR01000009">
    <property type="protein sequence ID" value="CUH98543.1"/>
    <property type="molecule type" value="Genomic_DNA"/>
</dbReference>
<dbReference type="Gene3D" id="3.40.190.10">
    <property type="entry name" value="Periplasmic binding protein-like II"/>
    <property type="match status" value="2"/>
</dbReference>